<evidence type="ECO:0000256" key="1">
    <source>
        <dbReference type="ARBA" id="ARBA00004651"/>
    </source>
</evidence>
<dbReference type="PANTHER" id="PTHR30213:SF0">
    <property type="entry name" value="UPF0761 MEMBRANE PROTEIN YIHY"/>
    <property type="match status" value="1"/>
</dbReference>
<reference evidence="7 8" key="1">
    <citation type="submission" date="2022-10" db="EMBL/GenBank/DDBJ databases">
        <title>Ruegeria sp. nov., isolated from ocean surface sediments.</title>
        <authorList>
            <person name="He W."/>
            <person name="Xue H.-P."/>
            <person name="Zhang D.-F."/>
        </authorList>
    </citation>
    <scope>NUCLEOTIDE SEQUENCE [LARGE SCALE GENOMIC DNA]</scope>
    <source>
        <strain evidence="7 8">XHP0148</strain>
    </source>
</reference>
<dbReference type="Proteomes" id="UP001320899">
    <property type="component" value="Unassembled WGS sequence"/>
</dbReference>
<feature type="transmembrane region" description="Helical" evidence="6">
    <location>
        <begin position="184"/>
        <end position="204"/>
    </location>
</feature>
<keyword evidence="8" id="KW-1185">Reference proteome</keyword>
<evidence type="ECO:0000256" key="6">
    <source>
        <dbReference type="SAM" id="Phobius"/>
    </source>
</evidence>
<keyword evidence="5 6" id="KW-0472">Membrane</keyword>
<dbReference type="InterPro" id="IPR017039">
    <property type="entry name" value="Virul_fac_BrkB"/>
</dbReference>
<feature type="transmembrane region" description="Helical" evidence="6">
    <location>
        <begin position="248"/>
        <end position="270"/>
    </location>
</feature>
<keyword evidence="2" id="KW-1003">Cell membrane</keyword>
<dbReference type="EMBL" id="JAOWLB010000033">
    <property type="protein sequence ID" value="MCV2891255.1"/>
    <property type="molecule type" value="Genomic_DNA"/>
</dbReference>
<evidence type="ECO:0000256" key="5">
    <source>
        <dbReference type="ARBA" id="ARBA00023136"/>
    </source>
</evidence>
<evidence type="ECO:0000313" key="7">
    <source>
        <dbReference type="EMBL" id="MCV2891255.1"/>
    </source>
</evidence>
<dbReference type="Pfam" id="PF03631">
    <property type="entry name" value="Virul_fac_BrkB"/>
    <property type="match status" value="1"/>
</dbReference>
<dbReference type="RefSeq" id="WP_263830856.1">
    <property type="nucleotide sequence ID" value="NZ_JAOWLB010000033.1"/>
</dbReference>
<gene>
    <name evidence="7" type="ORF">OE747_23290</name>
</gene>
<evidence type="ECO:0000256" key="2">
    <source>
        <dbReference type="ARBA" id="ARBA00022475"/>
    </source>
</evidence>
<feature type="transmembrane region" description="Helical" evidence="6">
    <location>
        <begin position="137"/>
        <end position="164"/>
    </location>
</feature>
<proteinExistence type="predicted"/>
<accession>A0ABT3ARD0</accession>
<name>A0ABT3ARD0_9RHOB</name>
<feature type="transmembrane region" description="Helical" evidence="6">
    <location>
        <begin position="216"/>
        <end position="236"/>
    </location>
</feature>
<protein>
    <submittedName>
        <fullName evidence="7">YihY/virulence factor BrkB family protein</fullName>
    </submittedName>
</protein>
<dbReference type="NCBIfam" id="TIGR00765">
    <property type="entry name" value="yihY_not_rbn"/>
    <property type="match status" value="1"/>
</dbReference>
<keyword evidence="3 6" id="KW-0812">Transmembrane</keyword>
<dbReference type="PIRSF" id="PIRSF035875">
    <property type="entry name" value="RNase_BN"/>
    <property type="match status" value="1"/>
</dbReference>
<evidence type="ECO:0000256" key="3">
    <source>
        <dbReference type="ARBA" id="ARBA00022692"/>
    </source>
</evidence>
<keyword evidence="4 6" id="KW-1133">Transmembrane helix</keyword>
<organism evidence="7 8">
    <name type="scientific">Ruegeria aquimaris</name>
    <dbReference type="NCBI Taxonomy" id="2984333"/>
    <lineage>
        <taxon>Bacteria</taxon>
        <taxon>Pseudomonadati</taxon>
        <taxon>Pseudomonadota</taxon>
        <taxon>Alphaproteobacteria</taxon>
        <taxon>Rhodobacterales</taxon>
        <taxon>Roseobacteraceae</taxon>
        <taxon>Ruegeria</taxon>
    </lineage>
</organism>
<dbReference type="PANTHER" id="PTHR30213">
    <property type="entry name" value="INNER MEMBRANE PROTEIN YHJD"/>
    <property type="match status" value="1"/>
</dbReference>
<sequence length="289" mass="30929">MSTLTNPSLLFPLRALVLALTRFQTKSGFVMSSHVAMSMMMALFPFILFTVALAGSLSQDYVTDDLIELIFGTWPDQVAAPIVTELNAVLDGANSKVMTVGGVLAVYFASNGVDAVREAMSRAYHDTDTRPFWKTRLLCIGLVIGGGAIVMAVAAIEVVMPIYTNLVTQALPGEAPDWLSVERLSWIFIVAMPAGGVLICHAILPAKRHSLTQILPGVLLTLCLWSVCGWGFSIYISEFSSYSATYAGLAGAMAALIFLYLNAAILILGAEFNGALIDLRANDDADALV</sequence>
<comment type="subcellular location">
    <subcellularLocation>
        <location evidence="1">Cell membrane</location>
        <topology evidence="1">Multi-pass membrane protein</topology>
    </subcellularLocation>
</comment>
<evidence type="ECO:0000313" key="8">
    <source>
        <dbReference type="Proteomes" id="UP001320899"/>
    </source>
</evidence>
<comment type="caution">
    <text evidence="7">The sequence shown here is derived from an EMBL/GenBank/DDBJ whole genome shotgun (WGS) entry which is preliminary data.</text>
</comment>
<evidence type="ECO:0000256" key="4">
    <source>
        <dbReference type="ARBA" id="ARBA00022989"/>
    </source>
</evidence>